<feature type="region of interest" description="Disordered" evidence="7">
    <location>
        <begin position="274"/>
        <end position="311"/>
    </location>
</feature>
<dbReference type="PROSITE" id="PS50172">
    <property type="entry name" value="BRCT"/>
    <property type="match status" value="2"/>
</dbReference>
<dbReference type="SUPFAM" id="SSF57850">
    <property type="entry name" value="RING/U-box"/>
    <property type="match status" value="1"/>
</dbReference>
<proteinExistence type="predicted"/>
<evidence type="ECO:0000313" key="10">
    <source>
        <dbReference type="Proteomes" id="UP000694844"/>
    </source>
</evidence>
<dbReference type="GO" id="GO:0004842">
    <property type="term" value="F:ubiquitin-protein transferase activity"/>
    <property type="evidence" value="ECO:0007669"/>
    <property type="project" value="TreeGrafter"/>
</dbReference>
<dbReference type="InterPro" id="IPR036770">
    <property type="entry name" value="Ankyrin_rpt-contain_sf"/>
</dbReference>
<evidence type="ECO:0000256" key="4">
    <source>
        <dbReference type="ARBA" id="ARBA00023043"/>
    </source>
</evidence>
<feature type="repeat" description="ANK" evidence="5">
    <location>
        <begin position="349"/>
        <end position="381"/>
    </location>
</feature>
<dbReference type="InterPro" id="IPR013083">
    <property type="entry name" value="Znf_RING/FYVE/PHD"/>
</dbReference>
<feature type="region of interest" description="Disordered" evidence="7">
    <location>
        <begin position="107"/>
        <end position="142"/>
    </location>
</feature>
<dbReference type="PANTHER" id="PTHR24171">
    <property type="entry name" value="ANKYRIN REPEAT DOMAIN-CONTAINING PROTEIN 39-RELATED"/>
    <property type="match status" value="1"/>
</dbReference>
<dbReference type="Pfam" id="PF14835">
    <property type="entry name" value="zf-RING_6"/>
    <property type="match status" value="1"/>
</dbReference>
<organism evidence="10 11">
    <name type="scientific">Crassostrea virginica</name>
    <name type="common">Eastern oyster</name>
    <dbReference type="NCBI Taxonomy" id="6565"/>
    <lineage>
        <taxon>Eukaryota</taxon>
        <taxon>Metazoa</taxon>
        <taxon>Spiralia</taxon>
        <taxon>Lophotrochozoa</taxon>
        <taxon>Mollusca</taxon>
        <taxon>Bivalvia</taxon>
        <taxon>Autobranchia</taxon>
        <taxon>Pteriomorphia</taxon>
        <taxon>Ostreida</taxon>
        <taxon>Ostreoidea</taxon>
        <taxon>Ostreidae</taxon>
        <taxon>Crassostrea</taxon>
    </lineage>
</organism>
<feature type="domain" description="BRCT" evidence="9">
    <location>
        <begin position="448"/>
        <end position="542"/>
    </location>
</feature>
<evidence type="ECO:0000256" key="1">
    <source>
        <dbReference type="ARBA" id="ARBA00022737"/>
    </source>
</evidence>
<dbReference type="PROSITE" id="PS50088">
    <property type="entry name" value="ANK_REPEAT"/>
    <property type="match status" value="3"/>
</dbReference>
<dbReference type="SUPFAM" id="SSF52113">
    <property type="entry name" value="BRCT domain"/>
    <property type="match status" value="2"/>
</dbReference>
<dbReference type="GO" id="GO:0008270">
    <property type="term" value="F:zinc ion binding"/>
    <property type="evidence" value="ECO:0007669"/>
    <property type="project" value="UniProtKB-KW"/>
</dbReference>
<dbReference type="GO" id="GO:0070531">
    <property type="term" value="C:BRCA1-A complex"/>
    <property type="evidence" value="ECO:0007669"/>
    <property type="project" value="TreeGrafter"/>
</dbReference>
<protein>
    <submittedName>
        <fullName evidence="11">BRCA1-associated RING domain protein 1-like isoform X1</fullName>
    </submittedName>
</protein>
<evidence type="ECO:0000256" key="5">
    <source>
        <dbReference type="PROSITE-ProRule" id="PRU00023"/>
    </source>
</evidence>
<feature type="region of interest" description="Disordered" evidence="7">
    <location>
        <begin position="234"/>
        <end position="262"/>
    </location>
</feature>
<feature type="compositionally biased region" description="Polar residues" evidence="7">
    <location>
        <begin position="283"/>
        <end position="306"/>
    </location>
</feature>
<gene>
    <name evidence="11" type="primary">LOC111115556</name>
</gene>
<dbReference type="PANTHER" id="PTHR24171:SF8">
    <property type="entry name" value="BRCA1-ASSOCIATED RING DOMAIN PROTEIN 1"/>
    <property type="match status" value="1"/>
</dbReference>
<dbReference type="AlphaFoldDB" id="A0A8B8C2Z0"/>
<feature type="repeat" description="ANK" evidence="5">
    <location>
        <begin position="316"/>
        <end position="348"/>
    </location>
</feature>
<dbReference type="InterPro" id="IPR002110">
    <property type="entry name" value="Ankyrin_rpt"/>
</dbReference>
<dbReference type="Pfam" id="PF16589">
    <property type="entry name" value="BRCT_2"/>
    <property type="match status" value="1"/>
</dbReference>
<keyword evidence="10" id="KW-1185">Reference proteome</keyword>
<dbReference type="CDD" id="cd17734">
    <property type="entry name" value="BRCT_Bard1_rpt1"/>
    <property type="match status" value="1"/>
</dbReference>
<dbReference type="PROSITE" id="PS50297">
    <property type="entry name" value="ANK_REP_REGION"/>
    <property type="match status" value="3"/>
</dbReference>
<dbReference type="KEGG" id="cvn:111115556"/>
<dbReference type="SMART" id="SM00248">
    <property type="entry name" value="ANK"/>
    <property type="match status" value="3"/>
</dbReference>
<feature type="repeat" description="ANK" evidence="5">
    <location>
        <begin position="382"/>
        <end position="414"/>
    </location>
</feature>
<dbReference type="Pfam" id="PF12796">
    <property type="entry name" value="Ank_2"/>
    <property type="match status" value="1"/>
</dbReference>
<dbReference type="InterPro" id="IPR039503">
    <property type="entry name" value="BARD1_Znf-RING"/>
</dbReference>
<dbReference type="CDD" id="cd17720">
    <property type="entry name" value="BRCT_Bard1_rpt2"/>
    <property type="match status" value="1"/>
</dbReference>
<keyword evidence="1" id="KW-0677">Repeat</keyword>
<keyword evidence="3" id="KW-0862">Zinc</keyword>
<dbReference type="SMART" id="SM00292">
    <property type="entry name" value="BRCT"/>
    <property type="match status" value="2"/>
</dbReference>
<dbReference type="PRINTS" id="PR01415">
    <property type="entry name" value="ANKYRIN"/>
</dbReference>
<evidence type="ECO:0000256" key="7">
    <source>
        <dbReference type="SAM" id="MobiDB-lite"/>
    </source>
</evidence>
<reference evidence="11" key="1">
    <citation type="submission" date="2025-08" db="UniProtKB">
        <authorList>
            <consortium name="RefSeq"/>
        </authorList>
    </citation>
    <scope>IDENTIFICATION</scope>
    <source>
        <tissue evidence="11">Whole sample</tissue>
    </source>
</reference>
<dbReference type="InterPro" id="IPR001841">
    <property type="entry name" value="Znf_RING"/>
</dbReference>
<feature type="compositionally biased region" description="Polar residues" evidence="7">
    <location>
        <begin position="107"/>
        <end position="116"/>
    </location>
</feature>
<keyword evidence="2 6" id="KW-0479">Metal-binding</keyword>
<dbReference type="GO" id="GO:0085020">
    <property type="term" value="P:protein K6-linked ubiquitination"/>
    <property type="evidence" value="ECO:0007669"/>
    <property type="project" value="TreeGrafter"/>
</dbReference>
<feature type="domain" description="BRCT" evidence="9">
    <location>
        <begin position="564"/>
        <end position="667"/>
    </location>
</feature>
<dbReference type="OrthoDB" id="2384350at2759"/>
<dbReference type="Pfam" id="PF00533">
    <property type="entry name" value="BRCT"/>
    <property type="match status" value="1"/>
</dbReference>
<dbReference type="Gene3D" id="3.30.40.10">
    <property type="entry name" value="Zinc/RING finger domain, C3HC4 (zinc finger)"/>
    <property type="match status" value="1"/>
</dbReference>
<evidence type="ECO:0000256" key="2">
    <source>
        <dbReference type="ARBA" id="ARBA00022771"/>
    </source>
</evidence>
<dbReference type="Gene3D" id="3.40.50.10190">
    <property type="entry name" value="BRCT domain"/>
    <property type="match status" value="2"/>
</dbReference>
<evidence type="ECO:0000259" key="8">
    <source>
        <dbReference type="PROSITE" id="PS50089"/>
    </source>
</evidence>
<dbReference type="RefSeq" id="XP_022310047.1">
    <property type="nucleotide sequence ID" value="XM_022454339.1"/>
</dbReference>
<evidence type="ECO:0000259" key="9">
    <source>
        <dbReference type="PROSITE" id="PS50172"/>
    </source>
</evidence>
<dbReference type="GO" id="GO:0031436">
    <property type="term" value="C:BRCA1-BARD1 complex"/>
    <property type="evidence" value="ECO:0007669"/>
    <property type="project" value="TreeGrafter"/>
</dbReference>
<evidence type="ECO:0000256" key="6">
    <source>
        <dbReference type="PROSITE-ProRule" id="PRU00175"/>
    </source>
</evidence>
<keyword evidence="2 6" id="KW-0863">Zinc-finger</keyword>
<dbReference type="GeneID" id="111115556"/>
<dbReference type="PROSITE" id="PS50089">
    <property type="entry name" value="ZF_RING_2"/>
    <property type="match status" value="1"/>
</dbReference>
<sequence length="675" mass="74281">MPTLNQTLKDLGNDLRCKACHSLAETPYVLGGCDHIYCSDCCQSLLDKSCVVCHIPVCVKEAKVDKLFCSLLNEYKQLSHILDNPETFHPDDEIGRSVLTSKQKQQASAITESVPINTDKKTKKQSTCTQSRGKRTKSIGTGDQTRRTQLLDDLEVHDRITGEVKDSVKAEKGEEKRTKEQFKRKDISRKTTAAKSLRIREVYAGDLIINGDYSNVPSDQTGIESKLELAKPAKALVPSEKKKARSSIGSNENVQRKTSRRSLPICVSTGEVSVTTSSKKTSRIPNSKQKNQSHLNSSLNTASKGSPLNIDKKNAKGETALQVACIKGDLEKVKTLICSGANPNTQDNAGWTPLHEACHYGHLAISEQLLQSGSLVDVPGTDNETPLHDAVRHLRIQCVKLLVQYGASINARNIKGLTSMDLAGDNVELISALQTEAHSVTLPSSIQIDPLVYQSLCFLSTGLSRDQKILLQKCASKLQARIAEDFSSEVTHIVSTCNSSGLCPRTMKYLRGVLTGRWIVSMEWVKTCLEFGFKVCEEAFEIPGTSSDPESKAALGGRINRQHRLPGLFDGCQFYFSGNFEYPTPEKEELISLVKLGGGHVIQREPKPGQVPESDLTRPYHAPPDMATCCIYIVRDNTAECQPIKSPVMCSVKASWIMDCVSQFKLLSVVNERSL</sequence>
<accession>A0A8B8C2Z0</accession>
<evidence type="ECO:0000313" key="11">
    <source>
        <dbReference type="RefSeq" id="XP_022310047.1"/>
    </source>
</evidence>
<dbReference type="InterPro" id="IPR001357">
    <property type="entry name" value="BRCT_dom"/>
</dbReference>
<dbReference type="Gene3D" id="1.25.40.20">
    <property type="entry name" value="Ankyrin repeat-containing domain"/>
    <property type="match status" value="1"/>
</dbReference>
<dbReference type="SUPFAM" id="SSF48403">
    <property type="entry name" value="Ankyrin repeat"/>
    <property type="match status" value="1"/>
</dbReference>
<feature type="domain" description="RING-type" evidence="8">
    <location>
        <begin position="17"/>
        <end position="54"/>
    </location>
</feature>
<name>A0A8B8C2Z0_CRAVI</name>
<dbReference type="Proteomes" id="UP000694844">
    <property type="component" value="Chromosome 9"/>
</dbReference>
<evidence type="ECO:0000256" key="3">
    <source>
        <dbReference type="ARBA" id="ARBA00022833"/>
    </source>
</evidence>
<keyword evidence="4 5" id="KW-0040">ANK repeat</keyword>
<dbReference type="InterPro" id="IPR036420">
    <property type="entry name" value="BRCT_dom_sf"/>
</dbReference>